<dbReference type="SUPFAM" id="SSF111369">
    <property type="entry name" value="HlyD-like secretion proteins"/>
    <property type="match status" value="1"/>
</dbReference>
<dbReference type="EMBL" id="MNVN01000016">
    <property type="protein sequence ID" value="OIO30511.1"/>
    <property type="molecule type" value="Genomic_DNA"/>
</dbReference>
<reference evidence="2 3" key="1">
    <citation type="journal article" date="2016" name="Environ. Microbiol.">
        <title>Genomic resolution of a cold subsurface aquifer community provides metabolic insights for novel microbes adapted to high CO concentrations.</title>
        <authorList>
            <person name="Probst A.J."/>
            <person name="Castelle C.J."/>
            <person name="Singh A."/>
            <person name="Brown C.T."/>
            <person name="Anantharaman K."/>
            <person name="Sharon I."/>
            <person name="Hug L.A."/>
            <person name="Burstein D."/>
            <person name="Emerson J.B."/>
            <person name="Thomas B.C."/>
            <person name="Banfield J.F."/>
        </authorList>
    </citation>
    <scope>NUCLEOTIDE SEQUENCE [LARGE SCALE GENOMIC DNA]</scope>
    <source>
        <strain evidence="2">CG1_02_43_90</strain>
    </source>
</reference>
<dbReference type="Proteomes" id="UP000181992">
    <property type="component" value="Unassembled WGS sequence"/>
</dbReference>
<evidence type="ECO:0008006" key="4">
    <source>
        <dbReference type="Google" id="ProtNLM"/>
    </source>
</evidence>
<keyword evidence="1" id="KW-1133">Transmembrane helix</keyword>
<proteinExistence type="predicted"/>
<protein>
    <recommendedName>
        <fullName evidence="4">Membrane fusion protein biotin-lipoyl like domain-containing protein</fullName>
    </recommendedName>
</protein>
<name>A0A1J4V8B1_9BACT</name>
<dbReference type="AlphaFoldDB" id="A0A1J4V8B1"/>
<sequence length="170" mass="18392">MNTSFSERMHKAISYARTHKAVSTLVVLAILYLGYSGYKTLTSTTGETRYVLSSVTRGTIVASISGSGQVTSFNQLDLKPKASGEITWVGVHAGDVIRAGQAIGQIDNTIAKQAVADAEQSLAQSKLQFQKDSVQAPIDYQKSLETLATTKTDLTTTYNDTYNTHFKCVS</sequence>
<dbReference type="GO" id="GO:1990281">
    <property type="term" value="C:efflux pump complex"/>
    <property type="evidence" value="ECO:0007669"/>
    <property type="project" value="TreeGrafter"/>
</dbReference>
<dbReference type="STRING" id="1805281.AUJ77_02970"/>
<dbReference type="Gene3D" id="2.40.50.100">
    <property type="match status" value="1"/>
</dbReference>
<evidence type="ECO:0000313" key="2">
    <source>
        <dbReference type="EMBL" id="OIO30511.1"/>
    </source>
</evidence>
<dbReference type="PANTHER" id="PTHR30469:SF33">
    <property type="entry name" value="SLR1207 PROTEIN"/>
    <property type="match status" value="1"/>
</dbReference>
<keyword evidence="1" id="KW-0812">Transmembrane</keyword>
<comment type="caution">
    <text evidence="2">The sequence shown here is derived from an EMBL/GenBank/DDBJ whole genome shotgun (WGS) entry which is preliminary data.</text>
</comment>
<dbReference type="Gene3D" id="1.10.287.470">
    <property type="entry name" value="Helix hairpin bin"/>
    <property type="match status" value="1"/>
</dbReference>
<evidence type="ECO:0000313" key="3">
    <source>
        <dbReference type="Proteomes" id="UP000181992"/>
    </source>
</evidence>
<organism evidence="2 3">
    <name type="scientific">Candidatus Nomurabacteria bacterium CG1_02_43_90</name>
    <dbReference type="NCBI Taxonomy" id="1805281"/>
    <lineage>
        <taxon>Bacteria</taxon>
        <taxon>Candidatus Nomuraibacteriota</taxon>
    </lineage>
</organism>
<keyword evidence="1" id="KW-0472">Membrane</keyword>
<accession>A0A1J4V8B1</accession>
<feature type="transmembrane region" description="Helical" evidence="1">
    <location>
        <begin position="21"/>
        <end position="38"/>
    </location>
</feature>
<dbReference type="GO" id="GO:0015562">
    <property type="term" value="F:efflux transmembrane transporter activity"/>
    <property type="evidence" value="ECO:0007669"/>
    <property type="project" value="TreeGrafter"/>
</dbReference>
<dbReference type="PANTHER" id="PTHR30469">
    <property type="entry name" value="MULTIDRUG RESISTANCE PROTEIN MDTA"/>
    <property type="match status" value="1"/>
</dbReference>
<gene>
    <name evidence="2" type="ORF">AUJ77_02970</name>
</gene>
<evidence type="ECO:0000256" key="1">
    <source>
        <dbReference type="SAM" id="Phobius"/>
    </source>
</evidence>